<evidence type="ECO:0000313" key="2">
    <source>
        <dbReference type="EMBL" id="MBP2704449.1"/>
    </source>
</evidence>
<keyword evidence="3" id="KW-1185">Reference proteome</keyword>
<name>A0A940WF29_9ACTN</name>
<evidence type="ECO:0000313" key="3">
    <source>
        <dbReference type="Proteomes" id="UP000674234"/>
    </source>
</evidence>
<reference evidence="2" key="1">
    <citation type="submission" date="2021-02" db="EMBL/GenBank/DDBJ databases">
        <title>Draft genome sequence of Microbispora sp. RL4-1S isolated from rice leaves in Thailand.</title>
        <authorList>
            <person name="Muangham S."/>
            <person name="Duangmal K."/>
        </authorList>
    </citation>
    <scope>NUCLEOTIDE SEQUENCE</scope>
    <source>
        <strain evidence="2">RL4-1S</strain>
    </source>
</reference>
<feature type="region of interest" description="Disordered" evidence="1">
    <location>
        <begin position="78"/>
        <end position="131"/>
    </location>
</feature>
<dbReference type="AlphaFoldDB" id="A0A940WF29"/>
<evidence type="ECO:0000256" key="1">
    <source>
        <dbReference type="SAM" id="MobiDB-lite"/>
    </source>
</evidence>
<proteinExistence type="predicted"/>
<dbReference type="EMBL" id="JAFCNB010000005">
    <property type="protein sequence ID" value="MBP2704449.1"/>
    <property type="molecule type" value="Genomic_DNA"/>
</dbReference>
<dbReference type="RefSeq" id="WP_210155754.1">
    <property type="nucleotide sequence ID" value="NZ_JAFCNB010000005.1"/>
</dbReference>
<dbReference type="Proteomes" id="UP000674234">
    <property type="component" value="Unassembled WGS sequence"/>
</dbReference>
<sequence>MIPAPSELRPCRVCARPILWTTTAAVRRLAVDPTPDETGNQACYKDPGGLWRSRSLDGSGAPEPAPWEARFVPHVATCQQRPTPATTTAAPPAQPETAAPPPQATLPPNVLRFDPSRRRAAPPTRSARRRS</sequence>
<accession>A0A940WF29</accession>
<comment type="caution">
    <text evidence="2">The sequence shown here is derived from an EMBL/GenBank/DDBJ whole genome shotgun (WGS) entry which is preliminary data.</text>
</comment>
<feature type="region of interest" description="Disordered" evidence="1">
    <location>
        <begin position="31"/>
        <end position="66"/>
    </location>
</feature>
<organism evidence="2 3">
    <name type="scientific">Microbispora oryzae</name>
    <dbReference type="NCBI Taxonomy" id="2806554"/>
    <lineage>
        <taxon>Bacteria</taxon>
        <taxon>Bacillati</taxon>
        <taxon>Actinomycetota</taxon>
        <taxon>Actinomycetes</taxon>
        <taxon>Streptosporangiales</taxon>
        <taxon>Streptosporangiaceae</taxon>
        <taxon>Microbispora</taxon>
    </lineage>
</organism>
<feature type="compositionally biased region" description="Low complexity" evidence="1">
    <location>
        <begin position="78"/>
        <end position="91"/>
    </location>
</feature>
<feature type="compositionally biased region" description="Pro residues" evidence="1">
    <location>
        <begin position="92"/>
        <end position="105"/>
    </location>
</feature>
<gene>
    <name evidence="2" type="ORF">JOL79_11550</name>
</gene>
<protein>
    <submittedName>
        <fullName evidence="2">Uncharacterized protein</fullName>
    </submittedName>
</protein>